<feature type="domain" description="DUF2147" evidence="1">
    <location>
        <begin position="29"/>
        <end position="145"/>
    </location>
</feature>
<name>A0A0Q1BF57_9FLAO</name>
<dbReference type="InterPro" id="IPR019223">
    <property type="entry name" value="DUF2147"/>
</dbReference>
<reference evidence="2 3" key="1">
    <citation type="submission" date="2015-04" db="EMBL/GenBank/DDBJ databases">
        <title>Complete genome of flavobacterium.</title>
        <authorList>
            <person name="Kwon Y.M."/>
            <person name="Kim S.-J."/>
        </authorList>
    </citation>
    <scope>NUCLEOTIDE SEQUENCE [LARGE SCALE GENOMIC DNA]</scope>
    <source>
        <strain evidence="2 3">DK169</strain>
    </source>
</reference>
<evidence type="ECO:0000259" key="1">
    <source>
        <dbReference type="Pfam" id="PF09917"/>
    </source>
</evidence>
<gene>
    <name evidence="2" type="ORF">AAY42_02180</name>
</gene>
<comment type="caution">
    <text evidence="2">The sequence shown here is derived from an EMBL/GenBank/DDBJ whole genome shotgun (WGS) entry which is preliminary data.</text>
</comment>
<dbReference type="AlphaFoldDB" id="A0A0Q1BF57"/>
<evidence type="ECO:0000313" key="2">
    <source>
        <dbReference type="EMBL" id="KQC28831.1"/>
    </source>
</evidence>
<dbReference type="Gene3D" id="2.40.128.520">
    <property type="match status" value="1"/>
</dbReference>
<dbReference type="RefSeq" id="WP_055392371.1">
    <property type="nucleotide sequence ID" value="NZ_LCTZ01000002.1"/>
</dbReference>
<keyword evidence="3" id="KW-1185">Reference proteome</keyword>
<protein>
    <recommendedName>
        <fullName evidence="1">DUF2147 domain-containing protein</fullName>
    </recommendedName>
</protein>
<dbReference type="PANTHER" id="PTHR36919">
    <property type="entry name" value="BLR1215 PROTEIN"/>
    <property type="match status" value="1"/>
</dbReference>
<dbReference type="Proteomes" id="UP000050827">
    <property type="component" value="Unassembled WGS sequence"/>
</dbReference>
<dbReference type="OrthoDB" id="9814399at2"/>
<dbReference type="EMBL" id="LCTZ01000002">
    <property type="protein sequence ID" value="KQC28831.1"/>
    <property type="molecule type" value="Genomic_DNA"/>
</dbReference>
<dbReference type="Pfam" id="PF09917">
    <property type="entry name" value="DUF2147"/>
    <property type="match status" value="1"/>
</dbReference>
<accession>A0A0Q1BF57</accession>
<sequence length="149" mass="17295">MKNSLRLDTFIALICLLIVQTSWSQSVFGKWRTIDDRNGITKAIVEVYEENGLLQAKVLKVVEKGKENALCIKCKGELKDKPVNGMQIMYDFEKNSKGEWKGSKLFDPEQAMTFRGRVWLDPKDSNKLKVRGYLAFLYRTQTWLRVLDE</sequence>
<dbReference type="PATRIC" id="fig|1547436.3.peg.455"/>
<dbReference type="PANTHER" id="PTHR36919:SF3">
    <property type="entry name" value="BLL5882 PROTEIN"/>
    <property type="match status" value="1"/>
</dbReference>
<dbReference type="STRING" id="346185.AAY42_02180"/>
<proteinExistence type="predicted"/>
<evidence type="ECO:0000313" key="3">
    <source>
        <dbReference type="Proteomes" id="UP000050827"/>
    </source>
</evidence>
<organism evidence="2 3">
    <name type="scientific">Flagellimonas eckloniae</name>
    <dbReference type="NCBI Taxonomy" id="346185"/>
    <lineage>
        <taxon>Bacteria</taxon>
        <taxon>Pseudomonadati</taxon>
        <taxon>Bacteroidota</taxon>
        <taxon>Flavobacteriia</taxon>
        <taxon>Flavobacteriales</taxon>
        <taxon>Flavobacteriaceae</taxon>
        <taxon>Flagellimonas</taxon>
    </lineage>
</organism>